<evidence type="ECO:0000313" key="3">
    <source>
        <dbReference type="EMBL" id="AZR72309.1"/>
    </source>
</evidence>
<dbReference type="EMBL" id="CP016379">
    <property type="protein sequence ID" value="AZR72309.1"/>
    <property type="molecule type" value="Genomic_DNA"/>
</dbReference>
<dbReference type="Gene3D" id="1.10.260.40">
    <property type="entry name" value="lambda repressor-like DNA-binding domains"/>
    <property type="match status" value="1"/>
</dbReference>
<dbReference type="Pfam" id="PF01381">
    <property type="entry name" value="HTH_3"/>
    <property type="match status" value="1"/>
</dbReference>
<dbReference type="KEGG" id="aft:BBF96_02210"/>
<dbReference type="InterPro" id="IPR050807">
    <property type="entry name" value="TransReg_Diox_bact_type"/>
</dbReference>
<dbReference type="PANTHER" id="PTHR46797:SF1">
    <property type="entry name" value="METHYLPHOSPHONATE SYNTHASE"/>
    <property type="match status" value="1"/>
</dbReference>
<name>A0A3S9SVK8_9FIRM</name>
<feature type="domain" description="HTH cro/C1-type" evidence="2">
    <location>
        <begin position="7"/>
        <end position="61"/>
    </location>
</feature>
<dbReference type="GO" id="GO:0003700">
    <property type="term" value="F:DNA-binding transcription factor activity"/>
    <property type="evidence" value="ECO:0007669"/>
    <property type="project" value="TreeGrafter"/>
</dbReference>
<dbReference type="GO" id="GO:0005829">
    <property type="term" value="C:cytosol"/>
    <property type="evidence" value="ECO:0007669"/>
    <property type="project" value="TreeGrafter"/>
</dbReference>
<dbReference type="CDD" id="cd00093">
    <property type="entry name" value="HTH_XRE"/>
    <property type="match status" value="1"/>
</dbReference>
<dbReference type="AlphaFoldDB" id="A0A3S9SVK8"/>
<sequence length="128" mass="14440">MAIGDRIRALVKQRGMKFIHLAEQVGISPSHLSDIVNNKTGPSVKVLEKIADTLNTTTDYLIKGTLDDDVIIKNLPEELQATAKRFRDDPEFQVMMHKLGSLRTEEISKIISAIKTFEEIFGSREKDE</sequence>
<evidence type="ECO:0000313" key="4">
    <source>
        <dbReference type="Proteomes" id="UP000267250"/>
    </source>
</evidence>
<dbReference type="InterPro" id="IPR010982">
    <property type="entry name" value="Lambda_DNA-bd_dom_sf"/>
</dbReference>
<dbReference type="SUPFAM" id="SSF47413">
    <property type="entry name" value="lambda repressor-like DNA-binding domains"/>
    <property type="match status" value="1"/>
</dbReference>
<keyword evidence="4" id="KW-1185">Reference proteome</keyword>
<accession>A0A3S9SVK8</accession>
<proteinExistence type="predicted"/>
<reference evidence="3 4" key="1">
    <citation type="submission" date="2016-07" db="EMBL/GenBank/DDBJ databases">
        <title>Genome and transcriptome analysis of iron-reducing fermentative bacteria Anoxybacter fermentans.</title>
        <authorList>
            <person name="Zeng X."/>
            <person name="Shao Z."/>
        </authorList>
    </citation>
    <scope>NUCLEOTIDE SEQUENCE [LARGE SCALE GENOMIC DNA]</scope>
    <source>
        <strain evidence="3 4">DY22613</strain>
    </source>
</reference>
<evidence type="ECO:0000256" key="1">
    <source>
        <dbReference type="ARBA" id="ARBA00023125"/>
    </source>
</evidence>
<gene>
    <name evidence="3" type="ORF">BBF96_02210</name>
</gene>
<protein>
    <recommendedName>
        <fullName evidence="2">HTH cro/C1-type domain-containing protein</fullName>
    </recommendedName>
</protein>
<dbReference type="InterPro" id="IPR001387">
    <property type="entry name" value="Cro/C1-type_HTH"/>
</dbReference>
<dbReference type="PROSITE" id="PS50943">
    <property type="entry name" value="HTH_CROC1"/>
    <property type="match status" value="1"/>
</dbReference>
<dbReference type="OrthoDB" id="1786948at2"/>
<dbReference type="RefSeq" id="WP_127015642.1">
    <property type="nucleotide sequence ID" value="NZ_CP016379.1"/>
</dbReference>
<organism evidence="3 4">
    <name type="scientific">Anoxybacter fermentans</name>
    <dbReference type="NCBI Taxonomy" id="1323375"/>
    <lineage>
        <taxon>Bacteria</taxon>
        <taxon>Bacillati</taxon>
        <taxon>Bacillota</taxon>
        <taxon>Clostridia</taxon>
        <taxon>Halanaerobiales</taxon>
        <taxon>Anoxybacter</taxon>
    </lineage>
</organism>
<dbReference type="Proteomes" id="UP000267250">
    <property type="component" value="Chromosome"/>
</dbReference>
<dbReference type="PANTHER" id="PTHR46797">
    <property type="entry name" value="HTH-TYPE TRANSCRIPTIONAL REGULATOR"/>
    <property type="match status" value="1"/>
</dbReference>
<dbReference type="GO" id="GO:0003677">
    <property type="term" value="F:DNA binding"/>
    <property type="evidence" value="ECO:0007669"/>
    <property type="project" value="UniProtKB-KW"/>
</dbReference>
<dbReference type="SMART" id="SM00530">
    <property type="entry name" value="HTH_XRE"/>
    <property type="match status" value="1"/>
</dbReference>
<keyword evidence="1" id="KW-0238">DNA-binding</keyword>
<evidence type="ECO:0000259" key="2">
    <source>
        <dbReference type="PROSITE" id="PS50943"/>
    </source>
</evidence>